<gene>
    <name evidence="6" type="primary">ceaB</name>
    <name evidence="7" type="synonym">czcB</name>
    <name evidence="6" type="ORF">Lade_1056</name>
    <name evidence="7" type="ORF">NCTC12735_00616</name>
</gene>
<dbReference type="Gene3D" id="2.40.30.170">
    <property type="match status" value="1"/>
</dbReference>
<dbReference type="Gene3D" id="2.40.50.100">
    <property type="match status" value="1"/>
</dbReference>
<dbReference type="KEGG" id="ladl:NCTC12735_00616"/>
<reference evidence="6 8" key="1">
    <citation type="submission" date="2015-11" db="EMBL/GenBank/DDBJ databases">
        <title>Identification of large and diverse effector repertoires of 38 Legionella species.</title>
        <authorList>
            <person name="Burstein D."/>
            <person name="Amaro F."/>
            <person name="Zusman T."/>
            <person name="Lifshitz Z."/>
            <person name="Cohen O."/>
            <person name="Gilbert J.A."/>
            <person name="Pupko T."/>
            <person name="Shuman H.A."/>
            <person name="Segal G."/>
        </authorList>
    </citation>
    <scope>NUCLEOTIDE SEQUENCE [LARGE SCALE GENOMIC DNA]</scope>
    <source>
        <strain evidence="6 8">1762-AUS-E</strain>
    </source>
</reference>
<reference evidence="7 9" key="2">
    <citation type="submission" date="2018-12" db="EMBL/GenBank/DDBJ databases">
        <authorList>
            <consortium name="Pathogen Informatics"/>
        </authorList>
    </citation>
    <scope>NUCLEOTIDE SEQUENCE [LARGE SCALE GENOMIC DNA]</scope>
    <source>
        <strain evidence="7 9">NCTC12735</strain>
        <plasmid evidence="9">9</plasmid>
    </source>
</reference>
<keyword evidence="8" id="KW-1185">Reference proteome</keyword>
<protein>
    <submittedName>
        <fullName evidence="6">Chemiosmotic efflux system protein B-like protein</fullName>
    </submittedName>
    <submittedName>
        <fullName evidence="7">Putative Co/Zn/Cd efflux system membrane fusion protein</fullName>
    </submittedName>
</protein>
<feature type="domain" description="CzcB-like C-terminal circularly permuted SH3-like" evidence="5">
    <location>
        <begin position="245"/>
        <end position="299"/>
    </location>
</feature>
<feature type="domain" description="CzcB-like barrel-sandwich hybrid" evidence="4">
    <location>
        <begin position="84"/>
        <end position="158"/>
    </location>
</feature>
<accession>A0A0W0R5U8</accession>
<dbReference type="PANTHER" id="PTHR30097">
    <property type="entry name" value="CATION EFFLUX SYSTEM PROTEIN CUSB"/>
    <property type="match status" value="1"/>
</dbReference>
<evidence type="ECO:0000313" key="7">
    <source>
        <dbReference type="EMBL" id="VEH84996.1"/>
    </source>
</evidence>
<geneLocation type="plasmid" evidence="7 9">
    <name>9</name>
</geneLocation>
<dbReference type="PANTHER" id="PTHR30097:SF4">
    <property type="entry name" value="SLR6042 PROTEIN"/>
    <property type="match status" value="1"/>
</dbReference>
<sequence>MITYRFIRQRLFLILLMSVFLYTPRLFSHGDEIEVNTSGPAQSVTLTPEQTKKLGLEVAKVSLRPTAELLALNGQLQLMPNAQADVSIRISGAVTNIVANLGDNVGKGQVLATVQSRLIGNPPPSVEVKAPIAGIIDARNISLGQAVEPNTVLFHISNREQLLAVAKVYEEDLDKVKIGQSVNIHALSFPKNAFPGKIILIEPNLDPLTRTVNVQILLDNKEALLKPGMFVRANVILRFTKAALSVPNNALIEADNTTFVFVKNGSAYERTVVVLGASDESYTEIMKGLVPDDEVATQGNRQLYTLSLTGGGAKQSSQEDKH</sequence>
<dbReference type="InterPro" id="IPR006143">
    <property type="entry name" value="RND_pump_MFP"/>
</dbReference>
<dbReference type="Proteomes" id="UP000054859">
    <property type="component" value="Unassembled WGS sequence"/>
</dbReference>
<dbReference type="GO" id="GO:0022857">
    <property type="term" value="F:transmembrane transporter activity"/>
    <property type="evidence" value="ECO:0007669"/>
    <property type="project" value="InterPro"/>
</dbReference>
<evidence type="ECO:0000259" key="3">
    <source>
        <dbReference type="Pfam" id="PF25954"/>
    </source>
</evidence>
<dbReference type="STRING" id="45056.Lade_1056"/>
<evidence type="ECO:0000259" key="5">
    <source>
        <dbReference type="Pfam" id="PF25975"/>
    </source>
</evidence>
<organism evidence="6 8">
    <name type="scientific">Legionella adelaidensis</name>
    <dbReference type="NCBI Taxonomy" id="45056"/>
    <lineage>
        <taxon>Bacteria</taxon>
        <taxon>Pseudomonadati</taxon>
        <taxon>Pseudomonadota</taxon>
        <taxon>Gammaproteobacteria</taxon>
        <taxon>Legionellales</taxon>
        <taxon>Legionellaceae</taxon>
        <taxon>Legionella</taxon>
    </lineage>
</organism>
<evidence type="ECO:0000256" key="1">
    <source>
        <dbReference type="ARBA" id="ARBA00009477"/>
    </source>
</evidence>
<dbReference type="InterPro" id="IPR058792">
    <property type="entry name" value="Beta-barrel_RND_2"/>
</dbReference>
<dbReference type="AlphaFoldDB" id="A0A0W0R5U8"/>
<dbReference type="GO" id="GO:0060003">
    <property type="term" value="P:copper ion export"/>
    <property type="evidence" value="ECO:0007669"/>
    <property type="project" value="TreeGrafter"/>
</dbReference>
<comment type="similarity">
    <text evidence="1">Belongs to the membrane fusion protein (MFP) (TC 8.A.1) family.</text>
</comment>
<keyword evidence="7" id="KW-0614">Plasmid</keyword>
<dbReference type="PATRIC" id="fig|45056.6.peg.1095"/>
<dbReference type="Gene3D" id="2.40.420.20">
    <property type="match status" value="1"/>
</dbReference>
<dbReference type="Proteomes" id="UP000281170">
    <property type="component" value="Plasmid 9"/>
</dbReference>
<dbReference type="GO" id="GO:0016020">
    <property type="term" value="C:membrane"/>
    <property type="evidence" value="ECO:0007669"/>
    <property type="project" value="InterPro"/>
</dbReference>
<dbReference type="NCBIfam" id="TIGR01730">
    <property type="entry name" value="RND_mfp"/>
    <property type="match status" value="1"/>
</dbReference>
<dbReference type="InterPro" id="IPR051909">
    <property type="entry name" value="MFP_Cation_Efflux"/>
</dbReference>
<dbReference type="InterPro" id="IPR058647">
    <property type="entry name" value="BSH_CzcB-like"/>
</dbReference>
<feature type="domain" description="CusB-like beta-barrel" evidence="3">
    <location>
        <begin position="165"/>
        <end position="234"/>
    </location>
</feature>
<dbReference type="GO" id="GO:0030313">
    <property type="term" value="C:cell envelope"/>
    <property type="evidence" value="ECO:0007669"/>
    <property type="project" value="TreeGrafter"/>
</dbReference>
<dbReference type="InterPro" id="IPR058649">
    <property type="entry name" value="CzcB_C"/>
</dbReference>
<evidence type="ECO:0000313" key="6">
    <source>
        <dbReference type="EMBL" id="KTC66398.1"/>
    </source>
</evidence>
<evidence type="ECO:0000313" key="8">
    <source>
        <dbReference type="Proteomes" id="UP000054859"/>
    </source>
</evidence>
<dbReference type="EMBL" id="LNKA01000001">
    <property type="protein sequence ID" value="KTC66398.1"/>
    <property type="molecule type" value="Genomic_DNA"/>
</dbReference>
<proteinExistence type="inferred from homology"/>
<keyword evidence="2" id="KW-0813">Transport</keyword>
<evidence type="ECO:0000256" key="2">
    <source>
        <dbReference type="ARBA" id="ARBA00022448"/>
    </source>
</evidence>
<dbReference type="FunFam" id="2.40.30.170:FF:000010">
    <property type="entry name" value="Efflux RND transporter periplasmic adaptor subunit"/>
    <property type="match status" value="1"/>
</dbReference>
<dbReference type="Pfam" id="PF25973">
    <property type="entry name" value="BSH_CzcB"/>
    <property type="match status" value="1"/>
</dbReference>
<dbReference type="Pfam" id="PF25975">
    <property type="entry name" value="CzcB_C"/>
    <property type="match status" value="1"/>
</dbReference>
<dbReference type="Pfam" id="PF25954">
    <property type="entry name" value="Beta-barrel_RND_2"/>
    <property type="match status" value="1"/>
</dbReference>
<dbReference type="OrthoDB" id="9806939at2"/>
<dbReference type="EMBL" id="LR134418">
    <property type="protein sequence ID" value="VEH84996.1"/>
    <property type="molecule type" value="Genomic_DNA"/>
</dbReference>
<evidence type="ECO:0000313" key="9">
    <source>
        <dbReference type="Proteomes" id="UP000281170"/>
    </source>
</evidence>
<dbReference type="GO" id="GO:0015679">
    <property type="term" value="P:plasma membrane copper ion transport"/>
    <property type="evidence" value="ECO:0007669"/>
    <property type="project" value="TreeGrafter"/>
</dbReference>
<name>A0A0W0R5U8_9GAMM</name>
<dbReference type="SUPFAM" id="SSF111369">
    <property type="entry name" value="HlyD-like secretion proteins"/>
    <property type="match status" value="1"/>
</dbReference>
<evidence type="ECO:0000259" key="4">
    <source>
        <dbReference type="Pfam" id="PF25973"/>
    </source>
</evidence>